<sequence length="598" mass="63971">MPSGKKLINTVERCVDENLEGLVMVNPGLRLVKGHRVIVRADIEEYKAAGKVGLISGGGSGHEPGHAGYVGPGMLTASIAGSVFTSPPPGDILAAIRAAGKGNPAGVLLIVKSYTGDRLNFGIAAEKAMNEGIPVSIVVIGEDCALMSDDKTAGRRGLCGTLFIHKIAGALAEEGKSLEEILARTQSAANCMGTLGVCLSPCSVPGSDATFQIGLDEMEVGLGLHGEAGVKRMKLMSAKDTIKVMIDHMTNTKSSTHINIKKGDRIALMVNNLGATTVLEMNILVREAILFLESKGVVVERAYCGSFITSLEMSGISLSVLHLDDTRRRCLDASTEAPGWQKPYLPQGVSERTTPLAIDLGEEPEVHVDNANLRGMGVTPENSQLLYNVLSHVCQELVSSENHLNVLDSKCGDGDCGTTLRRGSEAILKRLGLPESPSLPVHYPHSMLLAVAQIVEEEMGGSSGALYSLFFTAAAKPLTTHVTSQAWVDALQAGNDAITRYGRAEPGDRSMLDPLHTALQVLKENIANPREAIQKAADAAQAMALHTAEMKPVQSTNNLMSEMGCAYLEFQSRRNMSRNWTWTMSALLYPDWSVWLMM</sequence>
<dbReference type="GO" id="GO:0004371">
    <property type="term" value="F:glycerone kinase activity"/>
    <property type="evidence" value="ECO:0007669"/>
    <property type="project" value="UniProtKB-EC"/>
</dbReference>
<keyword evidence="10" id="KW-0170">Cobalt</keyword>
<evidence type="ECO:0000256" key="8">
    <source>
        <dbReference type="ARBA" id="ARBA00022777"/>
    </source>
</evidence>
<dbReference type="GO" id="GO:0034012">
    <property type="term" value="F:FAD-AMP lyase (cyclizing) activity"/>
    <property type="evidence" value="ECO:0007669"/>
    <property type="project" value="UniProtKB-EC"/>
</dbReference>
<dbReference type="EC" id="2.7.1.29" evidence="2"/>
<dbReference type="SUPFAM" id="SSF101473">
    <property type="entry name" value="DhaL-like"/>
    <property type="match status" value="1"/>
</dbReference>
<dbReference type="Proteomes" id="UP000749559">
    <property type="component" value="Unassembled WGS sequence"/>
</dbReference>
<dbReference type="GO" id="GO:0050354">
    <property type="term" value="F:triokinase activity"/>
    <property type="evidence" value="ECO:0007669"/>
    <property type="project" value="UniProtKB-EC"/>
</dbReference>
<evidence type="ECO:0000256" key="12">
    <source>
        <dbReference type="ARBA" id="ARBA00045490"/>
    </source>
</evidence>
<evidence type="ECO:0000256" key="4">
    <source>
        <dbReference type="ARBA" id="ARBA00012578"/>
    </source>
</evidence>
<keyword evidence="7" id="KW-0547">Nucleotide-binding</keyword>
<dbReference type="Pfam" id="PF02734">
    <property type="entry name" value="Dak2"/>
    <property type="match status" value="1"/>
</dbReference>
<evidence type="ECO:0000313" key="20">
    <source>
        <dbReference type="Proteomes" id="UP000749559"/>
    </source>
</evidence>
<comment type="function">
    <text evidence="12">Catalyzes both the phosphorylation of dihydroxyacetone and of glyceraldehyde, and the splitting of ribonucleoside diphosphate-X compounds among which FAD is the best substrate. Represses IFIH1-mediated cellular antiviral response.</text>
</comment>
<dbReference type="AlphaFoldDB" id="A0A8S4PE00"/>
<evidence type="ECO:0000259" key="18">
    <source>
        <dbReference type="PROSITE" id="PS51481"/>
    </source>
</evidence>
<dbReference type="SMART" id="SM01120">
    <property type="entry name" value="Dak2"/>
    <property type="match status" value="1"/>
</dbReference>
<comment type="catalytic activity">
    <reaction evidence="14">
        <text>D-glyceraldehyde + ATP = D-glyceraldehyde 3-phosphate + ADP + H(+)</text>
        <dbReference type="Rhea" id="RHEA:13941"/>
        <dbReference type="ChEBI" id="CHEBI:15378"/>
        <dbReference type="ChEBI" id="CHEBI:17378"/>
        <dbReference type="ChEBI" id="CHEBI:30616"/>
        <dbReference type="ChEBI" id="CHEBI:59776"/>
        <dbReference type="ChEBI" id="CHEBI:456216"/>
        <dbReference type="EC" id="2.7.1.28"/>
    </reaction>
</comment>
<evidence type="ECO:0000256" key="15">
    <source>
        <dbReference type="ARBA" id="ARBA00048526"/>
    </source>
</evidence>
<gene>
    <name evidence="19" type="ORF">OFUS_LOCUS17376</name>
</gene>
<evidence type="ECO:0000256" key="5">
    <source>
        <dbReference type="ARBA" id="ARBA00018932"/>
    </source>
</evidence>
<dbReference type="PROSITE" id="PS51480">
    <property type="entry name" value="DHAL"/>
    <property type="match status" value="1"/>
</dbReference>
<organism evidence="19 20">
    <name type="scientific">Owenia fusiformis</name>
    <name type="common">Polychaete worm</name>
    <dbReference type="NCBI Taxonomy" id="6347"/>
    <lineage>
        <taxon>Eukaryota</taxon>
        <taxon>Metazoa</taxon>
        <taxon>Spiralia</taxon>
        <taxon>Lophotrochozoa</taxon>
        <taxon>Annelida</taxon>
        <taxon>Polychaeta</taxon>
        <taxon>Sedentaria</taxon>
        <taxon>Canalipalpata</taxon>
        <taxon>Sabellida</taxon>
        <taxon>Oweniida</taxon>
        <taxon>Oweniidae</taxon>
        <taxon>Owenia</taxon>
    </lineage>
</organism>
<evidence type="ECO:0000313" key="19">
    <source>
        <dbReference type="EMBL" id="CAH1792413.1"/>
    </source>
</evidence>
<evidence type="ECO:0000256" key="2">
    <source>
        <dbReference type="ARBA" id="ARBA00012107"/>
    </source>
</evidence>
<dbReference type="GO" id="GO:0005524">
    <property type="term" value="F:ATP binding"/>
    <property type="evidence" value="ECO:0007669"/>
    <property type="project" value="UniProtKB-KW"/>
</dbReference>
<dbReference type="EC" id="2.7.1.28" evidence="3"/>
<evidence type="ECO:0000256" key="1">
    <source>
        <dbReference type="ARBA" id="ARBA00008757"/>
    </source>
</evidence>
<keyword evidence="6" id="KW-0808">Transferase</keyword>
<dbReference type="GO" id="GO:0005829">
    <property type="term" value="C:cytosol"/>
    <property type="evidence" value="ECO:0007669"/>
    <property type="project" value="TreeGrafter"/>
</dbReference>
<evidence type="ECO:0000256" key="3">
    <source>
        <dbReference type="ARBA" id="ARBA00012110"/>
    </source>
</evidence>
<evidence type="ECO:0000256" key="9">
    <source>
        <dbReference type="ARBA" id="ARBA00022840"/>
    </source>
</evidence>
<evidence type="ECO:0000256" key="16">
    <source>
        <dbReference type="ARBA" id="ARBA00048898"/>
    </source>
</evidence>
<keyword evidence="9" id="KW-0067">ATP-binding</keyword>
<accession>A0A8S4PE00</accession>
<reference evidence="19" key="1">
    <citation type="submission" date="2022-03" db="EMBL/GenBank/DDBJ databases">
        <authorList>
            <person name="Martin C."/>
        </authorList>
    </citation>
    <scope>NUCLEOTIDE SEQUENCE</scope>
</reference>
<dbReference type="InterPro" id="IPR036117">
    <property type="entry name" value="DhaL_dom_sf"/>
</dbReference>
<dbReference type="InterPro" id="IPR004006">
    <property type="entry name" value="DhaK_dom"/>
</dbReference>
<dbReference type="InterPro" id="IPR050861">
    <property type="entry name" value="Dihydroxyacetone_Kinase"/>
</dbReference>
<protein>
    <recommendedName>
        <fullName evidence="5">Triokinase/FMN cyclase</fullName>
        <ecNumber evidence="3">2.7.1.28</ecNumber>
        <ecNumber evidence="2">2.7.1.29</ecNumber>
        <ecNumber evidence="4">4.6.1.15</ecNumber>
    </recommendedName>
    <alternativeName>
        <fullName evidence="11">Bifunctional ATP-dependent dihydroxyacetone kinase/FAD-AMP lyase (cyclizing)</fullName>
    </alternativeName>
</protein>
<dbReference type="Gene3D" id="3.40.50.10440">
    <property type="entry name" value="Dihydroxyacetone kinase, domain 1"/>
    <property type="match status" value="1"/>
</dbReference>
<dbReference type="Gene3D" id="1.25.40.340">
    <property type="match status" value="1"/>
</dbReference>
<dbReference type="PANTHER" id="PTHR28629">
    <property type="entry name" value="TRIOKINASE/FMN CYCLASE"/>
    <property type="match status" value="1"/>
</dbReference>
<evidence type="ECO:0000256" key="6">
    <source>
        <dbReference type="ARBA" id="ARBA00022679"/>
    </source>
</evidence>
<name>A0A8S4PE00_OWEFU</name>
<comment type="catalytic activity">
    <reaction evidence="16">
        <text>dihydroxyacetone + ATP = dihydroxyacetone phosphate + ADP + H(+)</text>
        <dbReference type="Rhea" id="RHEA:15773"/>
        <dbReference type="ChEBI" id="CHEBI:15378"/>
        <dbReference type="ChEBI" id="CHEBI:16016"/>
        <dbReference type="ChEBI" id="CHEBI:30616"/>
        <dbReference type="ChEBI" id="CHEBI:57642"/>
        <dbReference type="ChEBI" id="CHEBI:456216"/>
        <dbReference type="EC" id="2.7.1.29"/>
    </reaction>
</comment>
<dbReference type="InterPro" id="IPR004007">
    <property type="entry name" value="DhaL_dom"/>
</dbReference>
<comment type="catalytic activity">
    <reaction evidence="15">
        <text>FAD = riboflavin cyclic-4',5'-phosphate + AMP + H(+)</text>
        <dbReference type="Rhea" id="RHEA:13729"/>
        <dbReference type="ChEBI" id="CHEBI:15378"/>
        <dbReference type="ChEBI" id="CHEBI:57692"/>
        <dbReference type="ChEBI" id="CHEBI:76202"/>
        <dbReference type="ChEBI" id="CHEBI:456215"/>
        <dbReference type="EC" id="4.6.1.15"/>
    </reaction>
</comment>
<dbReference type="PROSITE" id="PS51481">
    <property type="entry name" value="DHAK"/>
    <property type="match status" value="1"/>
</dbReference>
<feature type="domain" description="DhaK" evidence="18">
    <location>
        <begin position="10"/>
        <end position="340"/>
    </location>
</feature>
<comment type="similarity">
    <text evidence="1">Belongs to the dihydroxyacetone kinase (DAK) family.</text>
</comment>
<dbReference type="PANTHER" id="PTHR28629:SF4">
    <property type="entry name" value="TRIOKINASE_FMN CYCLASE"/>
    <property type="match status" value="1"/>
</dbReference>
<dbReference type="SUPFAM" id="SSF82549">
    <property type="entry name" value="DAK1/DegV-like"/>
    <property type="match status" value="1"/>
</dbReference>
<dbReference type="Pfam" id="PF02733">
    <property type="entry name" value="Dak1"/>
    <property type="match status" value="1"/>
</dbReference>
<keyword evidence="8" id="KW-0418">Kinase</keyword>
<evidence type="ECO:0000256" key="10">
    <source>
        <dbReference type="ARBA" id="ARBA00023285"/>
    </source>
</evidence>
<evidence type="ECO:0000256" key="13">
    <source>
        <dbReference type="ARBA" id="ARBA00046681"/>
    </source>
</evidence>
<feature type="domain" description="DhaL" evidence="17">
    <location>
        <begin position="384"/>
        <end position="577"/>
    </location>
</feature>
<dbReference type="Gene3D" id="3.30.1180.20">
    <property type="entry name" value="Dihydroxyacetone kinase, domain 2"/>
    <property type="match status" value="1"/>
</dbReference>
<dbReference type="OrthoDB" id="1724672at2759"/>
<evidence type="ECO:0000259" key="17">
    <source>
        <dbReference type="PROSITE" id="PS51480"/>
    </source>
</evidence>
<evidence type="ECO:0000256" key="11">
    <source>
        <dbReference type="ARBA" id="ARBA00032426"/>
    </source>
</evidence>
<dbReference type="FunFam" id="3.30.1180.20:FF:000001">
    <property type="entry name" value="Dihydroxyacetone kinase 1"/>
    <property type="match status" value="1"/>
</dbReference>
<evidence type="ECO:0000256" key="7">
    <source>
        <dbReference type="ARBA" id="ARBA00022741"/>
    </source>
</evidence>
<keyword evidence="20" id="KW-1185">Reference proteome</keyword>
<dbReference type="EMBL" id="CAIIXF020000008">
    <property type="protein sequence ID" value="CAH1792413.1"/>
    <property type="molecule type" value="Genomic_DNA"/>
</dbReference>
<dbReference type="GO" id="GO:0019563">
    <property type="term" value="P:glycerol catabolic process"/>
    <property type="evidence" value="ECO:0007669"/>
    <property type="project" value="TreeGrafter"/>
</dbReference>
<comment type="caution">
    <text evidence="19">The sequence shown here is derived from an EMBL/GenBank/DDBJ whole genome shotgun (WGS) entry which is preliminary data.</text>
</comment>
<proteinExistence type="inferred from homology"/>
<comment type="subunit">
    <text evidence="13">Homodimer. Interacts with IFIH1 (via the CARD domains), the interaction is inhibited by viral infection.</text>
</comment>
<dbReference type="EC" id="4.6.1.15" evidence="4"/>
<evidence type="ECO:0000256" key="14">
    <source>
        <dbReference type="ARBA" id="ARBA00047974"/>
    </source>
</evidence>
<dbReference type="FunFam" id="3.40.50.10440:FF:000001">
    <property type="entry name" value="Dihydroxyacetone kinase, DhaK subunit"/>
    <property type="match status" value="1"/>
</dbReference>